<protein>
    <submittedName>
        <fullName evidence="4">Uncharacterized protein</fullName>
    </submittedName>
</protein>
<dbReference type="Pfam" id="PF05769">
    <property type="entry name" value="SIKE"/>
    <property type="match status" value="1"/>
</dbReference>
<accession>A0A0D2PJG3</accession>
<evidence type="ECO:0000256" key="2">
    <source>
        <dbReference type="ARBA" id="ARBA00023054"/>
    </source>
</evidence>
<dbReference type="PANTHER" id="PTHR39472:SF1">
    <property type="entry name" value="EXPRESSED PROTEIN"/>
    <property type="match status" value="1"/>
</dbReference>
<dbReference type="STRING" id="945553.A0A0D2PJG3"/>
<reference evidence="5" key="1">
    <citation type="submission" date="2014-04" db="EMBL/GenBank/DDBJ databases">
        <title>Evolutionary Origins and Diversification of the Mycorrhizal Mutualists.</title>
        <authorList>
            <consortium name="DOE Joint Genome Institute"/>
            <consortium name="Mycorrhizal Genomics Consortium"/>
            <person name="Kohler A."/>
            <person name="Kuo A."/>
            <person name="Nagy L.G."/>
            <person name="Floudas D."/>
            <person name="Copeland A."/>
            <person name="Barry K.W."/>
            <person name="Cichocki N."/>
            <person name="Veneault-Fourrey C."/>
            <person name="LaButti K."/>
            <person name="Lindquist E.A."/>
            <person name="Lipzen A."/>
            <person name="Lundell T."/>
            <person name="Morin E."/>
            <person name="Murat C."/>
            <person name="Riley R."/>
            <person name="Ohm R."/>
            <person name="Sun H."/>
            <person name="Tunlid A."/>
            <person name="Henrissat B."/>
            <person name="Grigoriev I.V."/>
            <person name="Hibbett D.S."/>
            <person name="Martin F."/>
        </authorList>
    </citation>
    <scope>NUCLEOTIDE SEQUENCE [LARGE SCALE GENOMIC DNA]</scope>
    <source>
        <strain evidence="5">FD-334 SS-4</strain>
    </source>
</reference>
<dbReference type="PANTHER" id="PTHR39472">
    <property type="entry name" value="EXPRESSED PROTEIN"/>
    <property type="match status" value="1"/>
</dbReference>
<dbReference type="OMA" id="REDWAIE"/>
<dbReference type="InterPro" id="IPR008555">
    <property type="entry name" value="SIKE"/>
</dbReference>
<feature type="region of interest" description="Disordered" evidence="3">
    <location>
        <begin position="335"/>
        <end position="372"/>
    </location>
</feature>
<feature type="compositionally biased region" description="Polar residues" evidence="3">
    <location>
        <begin position="335"/>
        <end position="363"/>
    </location>
</feature>
<dbReference type="AlphaFoldDB" id="A0A0D2PJG3"/>
<organism evidence="4 5">
    <name type="scientific">Hypholoma sublateritium (strain FD-334 SS-4)</name>
    <dbReference type="NCBI Taxonomy" id="945553"/>
    <lineage>
        <taxon>Eukaryota</taxon>
        <taxon>Fungi</taxon>
        <taxon>Dikarya</taxon>
        <taxon>Basidiomycota</taxon>
        <taxon>Agaricomycotina</taxon>
        <taxon>Agaricomycetes</taxon>
        <taxon>Agaricomycetidae</taxon>
        <taxon>Agaricales</taxon>
        <taxon>Agaricineae</taxon>
        <taxon>Strophariaceae</taxon>
        <taxon>Hypholoma</taxon>
    </lineage>
</organism>
<evidence type="ECO:0000313" key="5">
    <source>
        <dbReference type="Proteomes" id="UP000054270"/>
    </source>
</evidence>
<sequence length="372" mass="41277">MDNELVLVWQIVNELSEQLAHNQKLTNALKSQAGLLKEQATQATAGFALRRVNADISKETFESELERSNAQIIIENQTLLHENKQLGLLLKEYEGTMDTIMSKFRNHAVAAQQHELTLTRHYESLLLSRDSHNLSSDLTANTNMSQSLQRLCYHLRGLLKSMAGEDMAYQNIDPDYDQLGFNAADLEELTQLLESLDEKGGTYPGRDKREDWAIERESEISRLEAENEELRRILGIDEAGMTANGLSMDVHPVESGRSSTSLSNSRRGPSEPYNTRSYWETGQGGGSMQRVMDLQPGMRAGPQATRRTGIFGANQQRGGFLGGLTRNGMSVSVGGTPNNSVWGNQPTTPVPLTSERPQWQLQGGSSGLDLNR</sequence>
<gene>
    <name evidence="4" type="ORF">HYPSUDRAFT_177723</name>
</gene>
<proteinExistence type="inferred from homology"/>
<dbReference type="Proteomes" id="UP000054270">
    <property type="component" value="Unassembled WGS sequence"/>
</dbReference>
<keyword evidence="5" id="KW-1185">Reference proteome</keyword>
<name>A0A0D2PJG3_HYPSF</name>
<dbReference type="OrthoDB" id="21214at2759"/>
<evidence type="ECO:0000313" key="4">
    <source>
        <dbReference type="EMBL" id="KJA28561.1"/>
    </source>
</evidence>
<evidence type="ECO:0000256" key="1">
    <source>
        <dbReference type="ARBA" id="ARBA00005537"/>
    </source>
</evidence>
<feature type="compositionally biased region" description="Low complexity" evidence="3">
    <location>
        <begin position="255"/>
        <end position="267"/>
    </location>
</feature>
<comment type="similarity">
    <text evidence="1">Belongs to the SIKE family.</text>
</comment>
<keyword evidence="2" id="KW-0175">Coiled coil</keyword>
<dbReference type="EMBL" id="KN817521">
    <property type="protein sequence ID" value="KJA28561.1"/>
    <property type="molecule type" value="Genomic_DNA"/>
</dbReference>
<evidence type="ECO:0000256" key="3">
    <source>
        <dbReference type="SAM" id="MobiDB-lite"/>
    </source>
</evidence>
<feature type="region of interest" description="Disordered" evidence="3">
    <location>
        <begin position="246"/>
        <end position="286"/>
    </location>
</feature>